<evidence type="ECO:0000256" key="2">
    <source>
        <dbReference type="ARBA" id="ARBA00022529"/>
    </source>
</evidence>
<organism evidence="8 9">
    <name type="scientific">Psychrilyobacter piezotolerans</name>
    <dbReference type="NCBI Taxonomy" id="2293438"/>
    <lineage>
        <taxon>Bacteria</taxon>
        <taxon>Fusobacteriati</taxon>
        <taxon>Fusobacteriota</taxon>
        <taxon>Fusobacteriia</taxon>
        <taxon>Fusobacteriales</taxon>
        <taxon>Fusobacteriaceae</taxon>
        <taxon>Psychrilyobacter</taxon>
    </lineage>
</organism>
<proteinExistence type="inferred from homology"/>
<dbReference type="InterPro" id="IPR023347">
    <property type="entry name" value="Lysozyme_dom_sf"/>
</dbReference>
<dbReference type="InterPro" id="IPR034690">
    <property type="entry name" value="Endolysin_T4_type"/>
</dbReference>
<evidence type="ECO:0000256" key="5">
    <source>
        <dbReference type="ARBA" id="ARBA00023200"/>
    </source>
</evidence>
<keyword evidence="5" id="KW-1035">Host cytoplasm</keyword>
<dbReference type="HAMAP" id="MF_04110">
    <property type="entry name" value="ENDOLYSIN_T4"/>
    <property type="match status" value="1"/>
</dbReference>
<dbReference type="RefSeq" id="WP_114641477.1">
    <property type="nucleotide sequence ID" value="NZ_JAACIO010000004.1"/>
</dbReference>
<dbReference type="CDD" id="cd00737">
    <property type="entry name" value="lyz_endolysin_autolysin"/>
    <property type="match status" value="1"/>
</dbReference>
<evidence type="ECO:0000313" key="8">
    <source>
        <dbReference type="EMBL" id="REI42436.1"/>
    </source>
</evidence>
<dbReference type="SUPFAM" id="SSF53955">
    <property type="entry name" value="Lysozyme-like"/>
    <property type="match status" value="1"/>
</dbReference>
<keyword evidence="9" id="KW-1185">Reference proteome</keyword>
<name>A0ABX9KJN4_9FUSO</name>
<gene>
    <name evidence="8" type="ORF">DYH56_03525</name>
</gene>
<dbReference type="Proteomes" id="UP000263486">
    <property type="component" value="Unassembled WGS sequence"/>
</dbReference>
<dbReference type="Gene3D" id="1.10.530.40">
    <property type="match status" value="1"/>
</dbReference>
<evidence type="ECO:0000256" key="7">
    <source>
        <dbReference type="RuleBase" id="RU003788"/>
    </source>
</evidence>
<reference evidence="8 9" key="1">
    <citation type="submission" date="2018-08" db="EMBL/GenBank/DDBJ databases">
        <title>Draft genome sequence of Psychrilyobacter sp. strain SD5 isolated from Black Sea water.</title>
        <authorList>
            <person name="Yadav S."/>
            <person name="Villanueva L."/>
            <person name="Damste J.S.S."/>
        </authorList>
    </citation>
    <scope>NUCLEOTIDE SEQUENCE [LARGE SCALE GENOMIC DNA]</scope>
    <source>
        <strain evidence="8 9">SD5</strain>
    </source>
</reference>
<keyword evidence="2 7" id="KW-0929">Antimicrobial</keyword>
<dbReference type="InterPro" id="IPR051018">
    <property type="entry name" value="Bacteriophage_GH24"/>
</dbReference>
<dbReference type="EC" id="3.2.1.17" evidence="7"/>
<dbReference type="InterPro" id="IPR023346">
    <property type="entry name" value="Lysozyme-like_dom_sf"/>
</dbReference>
<evidence type="ECO:0000256" key="4">
    <source>
        <dbReference type="ARBA" id="ARBA00022801"/>
    </source>
</evidence>
<keyword evidence="4 7" id="KW-0378">Hydrolase</keyword>
<evidence type="ECO:0000313" key="9">
    <source>
        <dbReference type="Proteomes" id="UP000263486"/>
    </source>
</evidence>
<evidence type="ECO:0000256" key="1">
    <source>
        <dbReference type="ARBA" id="ARBA00000632"/>
    </source>
</evidence>
<evidence type="ECO:0000256" key="6">
    <source>
        <dbReference type="ARBA" id="ARBA00023295"/>
    </source>
</evidence>
<comment type="similarity">
    <text evidence="7">Belongs to the glycosyl hydrolase 24 family.</text>
</comment>
<keyword evidence="3 7" id="KW-0081">Bacteriolytic enzyme</keyword>
<accession>A0ABX9KJN4</accession>
<dbReference type="EMBL" id="QUAJ01000004">
    <property type="protein sequence ID" value="REI42436.1"/>
    <property type="molecule type" value="Genomic_DNA"/>
</dbReference>
<comment type="caution">
    <text evidence="8">The sequence shown here is derived from an EMBL/GenBank/DDBJ whole genome shotgun (WGS) entry which is preliminary data.</text>
</comment>
<comment type="catalytic activity">
    <reaction evidence="1 7">
        <text>Hydrolysis of (1-&gt;4)-beta-linkages between N-acetylmuramic acid and N-acetyl-D-glucosamine residues in a peptidoglycan and between N-acetyl-D-glucosamine residues in chitodextrins.</text>
        <dbReference type="EC" id="3.2.1.17"/>
    </reaction>
</comment>
<dbReference type="InterPro" id="IPR033907">
    <property type="entry name" value="Endolysin_autolysin"/>
</dbReference>
<protein>
    <recommendedName>
        <fullName evidence="7">Lysozyme</fullName>
        <ecNumber evidence="7">3.2.1.17</ecNumber>
    </recommendedName>
</protein>
<dbReference type="PANTHER" id="PTHR38107:SF3">
    <property type="entry name" value="LYSOZYME RRRD-RELATED"/>
    <property type="match status" value="1"/>
</dbReference>
<dbReference type="Pfam" id="PF00959">
    <property type="entry name" value="Phage_lysozyme"/>
    <property type="match status" value="1"/>
</dbReference>
<dbReference type="InterPro" id="IPR002196">
    <property type="entry name" value="Glyco_hydro_24"/>
</dbReference>
<sequence>MKISKQGIDLLKHFESYEMKAYTCPSGVWTIGWGFTQVNGKKVKEGDIMTLEVADIELVKQLRIYENVVKKAIMIKKINQNQYDALISLCYNIGGSSFRRSDIVKEVNSRNFIGACRIFNLWSKAAEKRSKGLLRRRMSERNLFCSWPDPIVKVVPKNYQETFKEL</sequence>
<evidence type="ECO:0000256" key="3">
    <source>
        <dbReference type="ARBA" id="ARBA00022638"/>
    </source>
</evidence>
<dbReference type="PANTHER" id="PTHR38107">
    <property type="match status" value="1"/>
</dbReference>
<keyword evidence="6 7" id="KW-0326">Glycosidase</keyword>